<comment type="similarity">
    <text evidence="1">Belongs to the SIP oxidoreductase family.</text>
</comment>
<sequence>MPEHIAHTDLPGIAFAPLRQFTLAEAQAHDLTVAQDDARGLAVQTYYGRITFVPLGEGCRAEIISERADFLQTLKDSIVGQIGEVFPEVAQGLRWSDAEVEEGSLPVNAKVMTLQSVEHMPCGFYRVTLAGDVSRFSNGAIHFRLALPPADLAVPVWPRLGPNGATVWPKGDEALHLPVYTARYVDPEAGKLVFDLLQHDGGRASEWATTTQMGSDVLVVGPGGGGCELAGPILGFSDDTAFPAIARVLEANPALTGHIRMYPRNEAAGRYPMPEHAGVKIEICPPQSGAQMAQDACAALAKTPEAYLWFAGERAQADHVRSANKAAGRTGKDAYVSAYWRREMAQA</sequence>
<evidence type="ECO:0000313" key="5">
    <source>
        <dbReference type="Proteomes" id="UP001161388"/>
    </source>
</evidence>
<keyword evidence="5" id="KW-1185">Reference proteome</keyword>
<dbReference type="RefSeq" id="WP_284370875.1">
    <property type="nucleotide sequence ID" value="NZ_BSNL01000001.1"/>
</dbReference>
<dbReference type="InterPro" id="IPR039261">
    <property type="entry name" value="FNR_nucleotide-bd"/>
</dbReference>
<proteinExistence type="inferred from homology"/>
<protein>
    <submittedName>
        <fullName evidence="4">Siderophore-interacting protein</fullName>
    </submittedName>
</protein>
<dbReference type="Pfam" id="PF08021">
    <property type="entry name" value="FAD_binding_9"/>
    <property type="match status" value="1"/>
</dbReference>
<dbReference type="EMBL" id="BSNL01000001">
    <property type="protein sequence ID" value="GLQ26036.1"/>
    <property type="molecule type" value="Genomic_DNA"/>
</dbReference>
<accession>A0ABQ5VG32</accession>
<dbReference type="Gene3D" id="2.40.30.10">
    <property type="entry name" value="Translation factors"/>
    <property type="match status" value="1"/>
</dbReference>
<dbReference type="PANTHER" id="PTHR30157">
    <property type="entry name" value="FERRIC REDUCTASE, NADPH-DEPENDENT"/>
    <property type="match status" value="1"/>
</dbReference>
<dbReference type="InterPro" id="IPR013113">
    <property type="entry name" value="SIP_FAD-bd"/>
</dbReference>
<evidence type="ECO:0000256" key="1">
    <source>
        <dbReference type="ARBA" id="ARBA00035644"/>
    </source>
</evidence>
<gene>
    <name evidence="4" type="ORF">GCM10007927_08390</name>
</gene>
<organism evidence="4 5">
    <name type="scientific">Sulfitobacter pacificus</name>
    <dbReference type="NCBI Taxonomy" id="1499314"/>
    <lineage>
        <taxon>Bacteria</taxon>
        <taxon>Pseudomonadati</taxon>
        <taxon>Pseudomonadota</taxon>
        <taxon>Alphaproteobacteria</taxon>
        <taxon>Rhodobacterales</taxon>
        <taxon>Roseobacteraceae</taxon>
        <taxon>Sulfitobacter</taxon>
    </lineage>
</organism>
<dbReference type="SUPFAM" id="SSF63380">
    <property type="entry name" value="Riboflavin synthase domain-like"/>
    <property type="match status" value="1"/>
</dbReference>
<reference evidence="4" key="1">
    <citation type="journal article" date="2014" name="Int. J. Syst. Evol. Microbiol.">
        <title>Complete genome of a new Firmicutes species belonging to the dominant human colonic microbiota ('Ruminococcus bicirculans') reveals two chromosomes and a selective capacity to utilize plant glucans.</title>
        <authorList>
            <consortium name="NISC Comparative Sequencing Program"/>
            <person name="Wegmann U."/>
            <person name="Louis P."/>
            <person name="Goesmann A."/>
            <person name="Henrissat B."/>
            <person name="Duncan S.H."/>
            <person name="Flint H.J."/>
        </authorList>
    </citation>
    <scope>NUCLEOTIDE SEQUENCE</scope>
    <source>
        <strain evidence="4">NBRC 109915</strain>
    </source>
</reference>
<name>A0ABQ5VG32_9RHOB</name>
<dbReference type="PANTHER" id="PTHR30157:SF0">
    <property type="entry name" value="NADPH-DEPENDENT FERRIC-CHELATE REDUCTASE"/>
    <property type="match status" value="1"/>
</dbReference>
<dbReference type="InterPro" id="IPR039374">
    <property type="entry name" value="SIP_fam"/>
</dbReference>
<reference evidence="4" key="2">
    <citation type="submission" date="2023-01" db="EMBL/GenBank/DDBJ databases">
        <title>Draft genome sequence of Sulfitobacter pacificus strain NBRC 109915.</title>
        <authorList>
            <person name="Sun Q."/>
            <person name="Mori K."/>
        </authorList>
    </citation>
    <scope>NUCLEOTIDE SEQUENCE</scope>
    <source>
        <strain evidence="4">NBRC 109915</strain>
    </source>
</reference>
<dbReference type="InterPro" id="IPR017938">
    <property type="entry name" value="Riboflavin_synthase-like_b-brl"/>
</dbReference>
<dbReference type="Gene3D" id="3.40.50.80">
    <property type="entry name" value="Nucleotide-binding domain of ferredoxin-NADP reductase (FNR) module"/>
    <property type="match status" value="1"/>
</dbReference>
<evidence type="ECO:0000313" key="4">
    <source>
        <dbReference type="EMBL" id="GLQ26036.1"/>
    </source>
</evidence>
<dbReference type="CDD" id="cd06193">
    <property type="entry name" value="siderophore_interacting"/>
    <property type="match status" value="1"/>
</dbReference>
<comment type="caution">
    <text evidence="4">The sequence shown here is derived from an EMBL/GenBank/DDBJ whole genome shotgun (WGS) entry which is preliminary data.</text>
</comment>
<dbReference type="InterPro" id="IPR007037">
    <property type="entry name" value="SIP_rossman_dom"/>
</dbReference>
<dbReference type="Proteomes" id="UP001161388">
    <property type="component" value="Unassembled WGS sequence"/>
</dbReference>
<evidence type="ECO:0000259" key="3">
    <source>
        <dbReference type="Pfam" id="PF08021"/>
    </source>
</evidence>
<dbReference type="Pfam" id="PF04954">
    <property type="entry name" value="SIP"/>
    <property type="match status" value="1"/>
</dbReference>
<feature type="domain" description="Siderophore-interacting FAD-binding" evidence="3">
    <location>
        <begin position="116"/>
        <end position="224"/>
    </location>
</feature>
<evidence type="ECO:0000259" key="2">
    <source>
        <dbReference type="Pfam" id="PF04954"/>
    </source>
</evidence>
<feature type="domain" description="SIP-like Rossmann fold" evidence="2">
    <location>
        <begin position="236"/>
        <end position="342"/>
    </location>
</feature>